<gene>
    <name evidence="1" type="ORF">C7455_103248</name>
</gene>
<dbReference type="RefSeq" id="WP_109667246.1">
    <property type="nucleotide sequence ID" value="NZ_QGGW01000003.1"/>
</dbReference>
<sequence>MRAGVILPLAAMLTVAAAFGLWLGVRAVPPTETDIILDAAARYVAETGGEATDCAGWPPPIEGVRMVVICGPDWAQAVDAWGRPVNLPDPEPGA</sequence>
<accession>A0A316GLG2</accession>
<reference evidence="1 2" key="1">
    <citation type="submission" date="2018-05" db="EMBL/GenBank/DDBJ databases">
        <title>Genomic Encyclopedia of Type Strains, Phase IV (KMG-IV): sequencing the most valuable type-strain genomes for metagenomic binning, comparative biology and taxonomic classification.</title>
        <authorList>
            <person name="Goeker M."/>
        </authorList>
    </citation>
    <scope>NUCLEOTIDE SEQUENCE [LARGE SCALE GENOMIC DNA]</scope>
    <source>
        <strain evidence="1 2">DSM 16097</strain>
    </source>
</reference>
<comment type="caution">
    <text evidence="1">The sequence shown here is derived from an EMBL/GenBank/DDBJ whole genome shotgun (WGS) entry which is preliminary data.</text>
</comment>
<proteinExistence type="predicted"/>
<dbReference type="Proteomes" id="UP000245708">
    <property type="component" value="Unassembled WGS sequence"/>
</dbReference>
<organism evidence="1 2">
    <name type="scientific">Roseicyclus mahoneyensis</name>
    <dbReference type="NCBI Taxonomy" id="164332"/>
    <lineage>
        <taxon>Bacteria</taxon>
        <taxon>Pseudomonadati</taxon>
        <taxon>Pseudomonadota</taxon>
        <taxon>Alphaproteobacteria</taxon>
        <taxon>Rhodobacterales</taxon>
        <taxon>Roseobacteraceae</taxon>
        <taxon>Roseicyclus</taxon>
    </lineage>
</organism>
<name>A0A316GLG2_9RHOB</name>
<evidence type="ECO:0000313" key="2">
    <source>
        <dbReference type="Proteomes" id="UP000245708"/>
    </source>
</evidence>
<dbReference type="OrthoDB" id="7858728at2"/>
<protein>
    <submittedName>
        <fullName evidence="1">Uncharacterized protein</fullName>
    </submittedName>
</protein>
<evidence type="ECO:0000313" key="1">
    <source>
        <dbReference type="EMBL" id="PWK61048.1"/>
    </source>
</evidence>
<dbReference type="AlphaFoldDB" id="A0A316GLG2"/>
<keyword evidence="2" id="KW-1185">Reference proteome</keyword>
<dbReference type="EMBL" id="QGGW01000003">
    <property type="protein sequence ID" value="PWK61048.1"/>
    <property type="molecule type" value="Genomic_DNA"/>
</dbReference>